<keyword evidence="1 3" id="KW-0963">Cytoplasm</keyword>
<comment type="subcellular location">
    <subcellularLocation>
        <location evidence="3">Cytoplasm</location>
    </subcellularLocation>
</comment>
<dbReference type="InterPro" id="IPR003728">
    <property type="entry name" value="Ribosome_maturation_RimP"/>
</dbReference>
<evidence type="ECO:0000259" key="5">
    <source>
        <dbReference type="Pfam" id="PF17384"/>
    </source>
</evidence>
<proteinExistence type="inferred from homology"/>
<dbReference type="NCBIfam" id="NF000930">
    <property type="entry name" value="PRK00092.2-2"/>
    <property type="match status" value="1"/>
</dbReference>
<dbReference type="AlphaFoldDB" id="A0A1E8QB43"/>
<reference evidence="6 7" key="1">
    <citation type="submission" date="2016-09" db="EMBL/GenBank/DDBJ databases">
        <title>genome sequence of Mycobacterium sp. 739 SCH.</title>
        <authorList>
            <person name="Greninger A.L."/>
            <person name="Qin X."/>
            <person name="Jerome K."/>
            <person name="Vora S."/>
            <person name="Quinn K."/>
        </authorList>
    </citation>
    <scope>NUCLEOTIDE SEQUENCE [LARGE SCALE GENOMIC DNA]</scope>
    <source>
        <strain evidence="6 7">SCH</strain>
    </source>
</reference>
<feature type="domain" description="Ribosome maturation factor RimP C-terminal" evidence="5">
    <location>
        <begin position="103"/>
        <end position="170"/>
    </location>
</feature>
<keyword evidence="7" id="KW-1185">Reference proteome</keyword>
<dbReference type="Proteomes" id="UP000178953">
    <property type="component" value="Unassembled WGS sequence"/>
</dbReference>
<comment type="similarity">
    <text evidence="3">Belongs to the RimP family.</text>
</comment>
<evidence type="ECO:0000256" key="1">
    <source>
        <dbReference type="ARBA" id="ARBA00022490"/>
    </source>
</evidence>
<dbReference type="Pfam" id="PF17384">
    <property type="entry name" value="DUF150_C"/>
    <property type="match status" value="1"/>
</dbReference>
<dbReference type="Gene3D" id="3.30.300.70">
    <property type="entry name" value="RimP-like superfamily, N-terminal"/>
    <property type="match status" value="1"/>
</dbReference>
<dbReference type="HAMAP" id="MF_01077">
    <property type="entry name" value="RimP"/>
    <property type="match status" value="1"/>
</dbReference>
<dbReference type="GO" id="GO:0006412">
    <property type="term" value="P:translation"/>
    <property type="evidence" value="ECO:0007669"/>
    <property type="project" value="TreeGrafter"/>
</dbReference>
<dbReference type="InterPro" id="IPR035956">
    <property type="entry name" value="RimP_N_sf"/>
</dbReference>
<feature type="domain" description="Ribosome maturation factor RimP N-terminal" evidence="4">
    <location>
        <begin position="27"/>
        <end position="100"/>
    </location>
</feature>
<evidence type="ECO:0000256" key="2">
    <source>
        <dbReference type="ARBA" id="ARBA00022517"/>
    </source>
</evidence>
<keyword evidence="2 3" id="KW-0690">Ribosome biogenesis</keyword>
<dbReference type="GO" id="GO:0000028">
    <property type="term" value="P:ribosomal small subunit assembly"/>
    <property type="evidence" value="ECO:0007669"/>
    <property type="project" value="TreeGrafter"/>
</dbReference>
<organism evidence="6 7">
    <name type="scientific">Mycolicibacterium grossiae</name>
    <dbReference type="NCBI Taxonomy" id="1552759"/>
    <lineage>
        <taxon>Bacteria</taxon>
        <taxon>Bacillati</taxon>
        <taxon>Actinomycetota</taxon>
        <taxon>Actinomycetes</taxon>
        <taxon>Mycobacteriales</taxon>
        <taxon>Mycobacteriaceae</taxon>
        <taxon>Mycolicibacterium</taxon>
    </lineage>
</organism>
<gene>
    <name evidence="3" type="primary">rimP</name>
    <name evidence="6" type="ORF">BEL07_03510</name>
</gene>
<dbReference type="GO" id="GO:0005829">
    <property type="term" value="C:cytosol"/>
    <property type="evidence" value="ECO:0007669"/>
    <property type="project" value="TreeGrafter"/>
</dbReference>
<sequence length="190" mass="20298">MASDVPLRSARLPSPPEVTELLEGEFARGGYVIEDVTVQATSRPPRVVVIADPDDDHDGDLDLDALAELSRVASEVLDRQDDAVGGYAPYVLEVTSRGVDRPLTVPRHFRRAQGRRADVVLADGARLQGRLGALSDGAVDLVVSEGGRGKYTVRQLALAEITSAVVQVEFSPANRRELELAGVKGEESSG</sequence>
<dbReference type="OrthoDB" id="9805006at2"/>
<dbReference type="InterPro" id="IPR028989">
    <property type="entry name" value="RimP_N"/>
</dbReference>
<evidence type="ECO:0000259" key="4">
    <source>
        <dbReference type="Pfam" id="PF02576"/>
    </source>
</evidence>
<dbReference type="PANTHER" id="PTHR33867:SF1">
    <property type="entry name" value="RIBOSOME MATURATION FACTOR RIMP"/>
    <property type="match status" value="1"/>
</dbReference>
<evidence type="ECO:0000313" key="7">
    <source>
        <dbReference type="Proteomes" id="UP000178953"/>
    </source>
</evidence>
<dbReference type="RefSeq" id="WP_070351720.1">
    <property type="nucleotide sequence ID" value="NZ_CP043474.1"/>
</dbReference>
<dbReference type="PANTHER" id="PTHR33867">
    <property type="entry name" value="RIBOSOME MATURATION FACTOR RIMP"/>
    <property type="match status" value="1"/>
</dbReference>
<evidence type="ECO:0000256" key="3">
    <source>
        <dbReference type="HAMAP-Rule" id="MF_01077"/>
    </source>
</evidence>
<comment type="caution">
    <text evidence="6">The sequence shown here is derived from an EMBL/GenBank/DDBJ whole genome shotgun (WGS) entry which is preliminary data.</text>
</comment>
<evidence type="ECO:0000313" key="6">
    <source>
        <dbReference type="EMBL" id="OFJ55244.1"/>
    </source>
</evidence>
<dbReference type="EMBL" id="MCHX01000005">
    <property type="protein sequence ID" value="OFJ55244.1"/>
    <property type="molecule type" value="Genomic_DNA"/>
</dbReference>
<dbReference type="SUPFAM" id="SSF75420">
    <property type="entry name" value="YhbC-like, N-terminal domain"/>
    <property type="match status" value="1"/>
</dbReference>
<dbReference type="Pfam" id="PF02576">
    <property type="entry name" value="RimP_N"/>
    <property type="match status" value="1"/>
</dbReference>
<accession>A0A1E8QB43</accession>
<comment type="function">
    <text evidence="3">Required for maturation of 30S ribosomal subunits.</text>
</comment>
<protein>
    <recommendedName>
        <fullName evidence="3">Ribosome maturation factor RimP</fullName>
    </recommendedName>
</protein>
<dbReference type="CDD" id="cd01734">
    <property type="entry name" value="YlxS_C"/>
    <property type="match status" value="1"/>
</dbReference>
<name>A0A1E8QB43_9MYCO</name>
<dbReference type="InterPro" id="IPR028998">
    <property type="entry name" value="RimP_C"/>
</dbReference>